<proteinExistence type="predicted"/>
<dbReference type="Proteomes" id="UP001221142">
    <property type="component" value="Unassembled WGS sequence"/>
</dbReference>
<protein>
    <submittedName>
        <fullName evidence="2">Uncharacterized protein</fullName>
    </submittedName>
</protein>
<dbReference type="AlphaFoldDB" id="A0AAD7AZN4"/>
<reference evidence="2" key="1">
    <citation type="submission" date="2023-03" db="EMBL/GenBank/DDBJ databases">
        <title>Massive genome expansion in bonnet fungi (Mycena s.s.) driven by repeated elements and novel gene families across ecological guilds.</title>
        <authorList>
            <consortium name="Lawrence Berkeley National Laboratory"/>
            <person name="Harder C.B."/>
            <person name="Miyauchi S."/>
            <person name="Viragh M."/>
            <person name="Kuo A."/>
            <person name="Thoen E."/>
            <person name="Andreopoulos B."/>
            <person name="Lu D."/>
            <person name="Skrede I."/>
            <person name="Drula E."/>
            <person name="Henrissat B."/>
            <person name="Morin E."/>
            <person name="Kohler A."/>
            <person name="Barry K."/>
            <person name="LaButti K."/>
            <person name="Morin E."/>
            <person name="Salamov A."/>
            <person name="Lipzen A."/>
            <person name="Mereny Z."/>
            <person name="Hegedus B."/>
            <person name="Baldrian P."/>
            <person name="Stursova M."/>
            <person name="Weitz H."/>
            <person name="Taylor A."/>
            <person name="Grigoriev I.V."/>
            <person name="Nagy L.G."/>
            <person name="Martin F."/>
            <person name="Kauserud H."/>
        </authorList>
    </citation>
    <scope>NUCLEOTIDE SEQUENCE</scope>
    <source>
        <strain evidence="2">9284</strain>
    </source>
</reference>
<gene>
    <name evidence="2" type="ORF">FB45DRAFT_1012316</name>
</gene>
<evidence type="ECO:0000256" key="1">
    <source>
        <dbReference type="SAM" id="MobiDB-lite"/>
    </source>
</evidence>
<keyword evidence="3" id="KW-1185">Reference proteome</keyword>
<dbReference type="EMBL" id="JARKIF010000067">
    <property type="protein sequence ID" value="KAJ7605797.1"/>
    <property type="molecule type" value="Genomic_DNA"/>
</dbReference>
<name>A0AAD7AZN4_9AGAR</name>
<organism evidence="2 3">
    <name type="scientific">Roridomyces roridus</name>
    <dbReference type="NCBI Taxonomy" id="1738132"/>
    <lineage>
        <taxon>Eukaryota</taxon>
        <taxon>Fungi</taxon>
        <taxon>Dikarya</taxon>
        <taxon>Basidiomycota</taxon>
        <taxon>Agaricomycotina</taxon>
        <taxon>Agaricomycetes</taxon>
        <taxon>Agaricomycetidae</taxon>
        <taxon>Agaricales</taxon>
        <taxon>Marasmiineae</taxon>
        <taxon>Mycenaceae</taxon>
        <taxon>Roridomyces</taxon>
    </lineage>
</organism>
<comment type="caution">
    <text evidence="2">The sequence shown here is derived from an EMBL/GenBank/DDBJ whole genome shotgun (WGS) entry which is preliminary data.</text>
</comment>
<sequence>MSTLNAAGETRSSWIFIPCLSRKRWIFHNANERPRPVRQGSLRYGFSLRSIRNFGHALHSREDRDERRGTALDVDLLNHCPSIKHLLISEPHLVGNTLNRCDSHPLLQRIAFRTHDLADNSLIELLATFDRTSFPALKEIEHPMFIWAISESTTPVSAKDPFVEWAEKSQKEGIELVDPQGARYRPRRQFVPQRSSRRRGD</sequence>
<evidence type="ECO:0000313" key="2">
    <source>
        <dbReference type="EMBL" id="KAJ7605797.1"/>
    </source>
</evidence>
<evidence type="ECO:0000313" key="3">
    <source>
        <dbReference type="Proteomes" id="UP001221142"/>
    </source>
</evidence>
<accession>A0AAD7AZN4</accession>
<feature type="region of interest" description="Disordered" evidence="1">
    <location>
        <begin position="176"/>
        <end position="201"/>
    </location>
</feature>